<comment type="caution">
    <text evidence="6">The sequence shown here is derived from an EMBL/GenBank/DDBJ whole genome shotgun (WGS) entry which is preliminary data.</text>
</comment>
<keyword evidence="4" id="KW-0574">Periplasm</keyword>
<dbReference type="InterPro" id="IPR014453">
    <property type="entry name" value="Inhibitor_vertebrate_lysozyme"/>
</dbReference>
<feature type="chain" id="PRO_5046620792" evidence="5">
    <location>
        <begin position="23"/>
        <end position="154"/>
    </location>
</feature>
<evidence type="ECO:0000256" key="1">
    <source>
        <dbReference type="ARBA" id="ARBA00004418"/>
    </source>
</evidence>
<dbReference type="EMBL" id="JAFEUP010000005">
    <property type="protein sequence ID" value="MBM7062572.1"/>
    <property type="molecule type" value="Genomic_DNA"/>
</dbReference>
<accession>A0ABS2IKQ3</accession>
<evidence type="ECO:0000256" key="5">
    <source>
        <dbReference type="SAM" id="SignalP"/>
    </source>
</evidence>
<dbReference type="InterPro" id="IPR036501">
    <property type="entry name" value="Inhibitor_vert_lysozyme_sf"/>
</dbReference>
<comment type="subcellular location">
    <subcellularLocation>
        <location evidence="1">Periplasm</location>
    </subcellularLocation>
</comment>
<reference evidence="6 7" key="1">
    <citation type="submission" date="2021-02" db="EMBL/GenBank/DDBJ databases">
        <authorList>
            <person name="Lee D.-H."/>
        </authorList>
    </citation>
    <scope>NUCLEOTIDE SEQUENCE [LARGE SCALE GENOMIC DNA]</scope>
    <source>
        <strain evidence="6 7">UL073</strain>
    </source>
</reference>
<sequence>MKRLLSLGLGGLALGVSLTAAAADHDTQFRVNELPASDPKYLRTWQQLVEDEERLPEWIINLSGTATPMQALEEDDEQYLVGELCEAHDCAHQRLYVAFSWDKAHAYALYVQLPANLPADKAPSRHASYRWLGEPDAGIKQLLDEQLKADPNWY</sequence>
<dbReference type="Pfam" id="PF08816">
    <property type="entry name" value="Ivy"/>
    <property type="match status" value="1"/>
</dbReference>
<feature type="signal peptide" evidence="5">
    <location>
        <begin position="1"/>
        <end position="22"/>
    </location>
</feature>
<protein>
    <submittedName>
        <fullName evidence="6">Inhibitor of vertebrate lysozyme family protein</fullName>
    </submittedName>
</protein>
<evidence type="ECO:0000256" key="3">
    <source>
        <dbReference type="ARBA" id="ARBA00022729"/>
    </source>
</evidence>
<dbReference type="SUPFAM" id="SSF89872">
    <property type="entry name" value="Inhibitor of vertebrate lysozyme, Ivy"/>
    <property type="match status" value="1"/>
</dbReference>
<proteinExistence type="inferred from homology"/>
<dbReference type="PIRSF" id="PIRSF009103">
    <property type="entry name" value="Ivy"/>
    <property type="match status" value="1"/>
</dbReference>
<organism evidence="6 7">
    <name type="scientific">Zestomonas insulae</name>
    <dbReference type="NCBI Taxonomy" id="2809017"/>
    <lineage>
        <taxon>Bacteria</taxon>
        <taxon>Pseudomonadati</taxon>
        <taxon>Pseudomonadota</taxon>
        <taxon>Gammaproteobacteria</taxon>
        <taxon>Pseudomonadales</taxon>
        <taxon>Pseudomonadaceae</taxon>
        <taxon>Zestomonas</taxon>
    </lineage>
</organism>
<evidence type="ECO:0000313" key="6">
    <source>
        <dbReference type="EMBL" id="MBM7062572.1"/>
    </source>
</evidence>
<comment type="similarity">
    <text evidence="2">Belongs to the ivy family.</text>
</comment>
<evidence type="ECO:0000313" key="7">
    <source>
        <dbReference type="Proteomes" id="UP000717995"/>
    </source>
</evidence>
<dbReference type="RefSeq" id="WP_205349753.1">
    <property type="nucleotide sequence ID" value="NZ_JAFEUP010000005.1"/>
</dbReference>
<keyword evidence="3 5" id="KW-0732">Signal</keyword>
<keyword evidence="7" id="KW-1185">Reference proteome</keyword>
<name>A0ABS2IKQ3_9GAMM</name>
<gene>
    <name evidence="6" type="ORF">JQX08_17805</name>
</gene>
<evidence type="ECO:0000256" key="4">
    <source>
        <dbReference type="ARBA" id="ARBA00022764"/>
    </source>
</evidence>
<evidence type="ECO:0000256" key="2">
    <source>
        <dbReference type="ARBA" id="ARBA00009724"/>
    </source>
</evidence>
<dbReference type="Proteomes" id="UP000717995">
    <property type="component" value="Unassembled WGS sequence"/>
</dbReference>
<dbReference type="Gene3D" id="3.40.1420.10">
    <property type="entry name" value="Inhibitor of vertebrate lysozyme"/>
    <property type="match status" value="1"/>
</dbReference>